<dbReference type="GO" id="GO:0008270">
    <property type="term" value="F:zinc ion binding"/>
    <property type="evidence" value="ECO:0007669"/>
    <property type="project" value="InterPro"/>
</dbReference>
<comment type="subcellular location">
    <subcellularLocation>
        <location evidence="9">Cytoplasm</location>
    </subcellularLocation>
</comment>
<dbReference type="Pfam" id="PF17770">
    <property type="entry name" value="RNase_J_C"/>
    <property type="match status" value="1"/>
</dbReference>
<feature type="binding site" evidence="12">
    <location>
        <position position="68"/>
    </location>
    <ligand>
        <name>Zn(2+)</name>
        <dbReference type="ChEBI" id="CHEBI:29105"/>
        <label>1</label>
        <note>catalytic</note>
    </ligand>
</feature>
<gene>
    <name evidence="9" type="primary">rnj</name>
    <name evidence="14" type="ORF">DW687_05750</name>
</gene>
<keyword evidence="4 9" id="KW-0255">Endonuclease</keyword>
<evidence type="ECO:0000256" key="3">
    <source>
        <dbReference type="ARBA" id="ARBA00022723"/>
    </source>
</evidence>
<evidence type="ECO:0000256" key="10">
    <source>
        <dbReference type="PIRSR" id="PIRSR004803-1"/>
    </source>
</evidence>
<organism evidence="14 15">
    <name type="scientific">Anaerofustis stercorihominis</name>
    <dbReference type="NCBI Taxonomy" id="214853"/>
    <lineage>
        <taxon>Bacteria</taxon>
        <taxon>Bacillati</taxon>
        <taxon>Bacillota</taxon>
        <taxon>Clostridia</taxon>
        <taxon>Eubacteriales</taxon>
        <taxon>Eubacteriaceae</taxon>
        <taxon>Anaerofustis</taxon>
    </lineage>
</organism>
<keyword evidence="1 9" id="KW-0963">Cytoplasm</keyword>
<evidence type="ECO:0000313" key="15">
    <source>
        <dbReference type="Proteomes" id="UP000261212"/>
    </source>
</evidence>
<evidence type="ECO:0000256" key="9">
    <source>
        <dbReference type="HAMAP-Rule" id="MF_01491"/>
    </source>
</evidence>
<dbReference type="PIRSF" id="PIRSF004803">
    <property type="entry name" value="RnjA"/>
    <property type="match status" value="1"/>
</dbReference>
<dbReference type="Proteomes" id="UP000261212">
    <property type="component" value="Unassembled WGS sequence"/>
</dbReference>
<comment type="subunit">
    <text evidence="9">Homodimer, may be a subunit of the RNA degradosome.</text>
</comment>
<feature type="binding site" evidence="12">
    <location>
        <position position="67"/>
    </location>
    <ligand>
        <name>Zn(2+)</name>
        <dbReference type="ChEBI" id="CHEBI:29105"/>
        <label>1</label>
        <note>catalytic</note>
    </ligand>
</feature>
<feature type="binding site" evidence="12">
    <location>
        <position position="153"/>
    </location>
    <ligand>
        <name>Zn(2+)</name>
        <dbReference type="ChEBI" id="CHEBI:29105"/>
        <label>1</label>
        <note>catalytic</note>
    </ligand>
</feature>
<name>A0A3E3DZG6_9FIRM</name>
<evidence type="ECO:0000313" key="14">
    <source>
        <dbReference type="EMBL" id="RGD74677.1"/>
    </source>
</evidence>
<keyword evidence="12" id="KW-0106">Calcium</keyword>
<dbReference type="Pfam" id="PF22505">
    <property type="entry name" value="RNase_J_b_CASP"/>
    <property type="match status" value="1"/>
</dbReference>
<feature type="binding site" evidence="12">
    <location>
        <position position="40"/>
    </location>
    <ligand>
        <name>Ca(2+)</name>
        <dbReference type="ChEBI" id="CHEBI:29108"/>
    </ligand>
</feature>
<feature type="binding site" evidence="12">
    <location>
        <position position="381"/>
    </location>
    <ligand>
        <name>Zn(2+)</name>
        <dbReference type="ChEBI" id="CHEBI:29105"/>
        <label>1</label>
        <note>catalytic</note>
    </ligand>
</feature>
<dbReference type="Gene3D" id="3.60.15.10">
    <property type="entry name" value="Ribonuclease Z/Hydroxyacylglutathione hydrolase-like"/>
    <property type="match status" value="1"/>
</dbReference>
<dbReference type="HAMAP" id="MF_01491">
    <property type="entry name" value="RNase_J_bact"/>
    <property type="match status" value="1"/>
</dbReference>
<comment type="cofactor">
    <cofactor evidence="12">
        <name>Zn(2+)</name>
        <dbReference type="ChEBI" id="CHEBI:29105"/>
    </cofactor>
    <text evidence="12">Binds 2 Zn(2+) ions per subunit. It is not clear if Zn(2+) or Mg(2+) is physiologically important.</text>
</comment>
<accession>A0A3E3DZG6</accession>
<evidence type="ECO:0000256" key="6">
    <source>
        <dbReference type="ARBA" id="ARBA00022833"/>
    </source>
</evidence>
<keyword evidence="9" id="KW-0698">rRNA processing</keyword>
<evidence type="ECO:0000256" key="7">
    <source>
        <dbReference type="ARBA" id="ARBA00022839"/>
    </source>
</evidence>
<keyword evidence="7 9" id="KW-0269">Exonuclease</keyword>
<dbReference type="GO" id="GO:0004521">
    <property type="term" value="F:RNA endonuclease activity"/>
    <property type="evidence" value="ECO:0007669"/>
    <property type="project" value="UniProtKB-UniRule"/>
</dbReference>
<dbReference type="InterPro" id="IPR042173">
    <property type="entry name" value="RNase_J_2"/>
</dbReference>
<evidence type="ECO:0000256" key="11">
    <source>
        <dbReference type="PIRSR" id="PIRSR004803-2"/>
    </source>
</evidence>
<protein>
    <recommendedName>
        <fullName evidence="9">Ribonuclease J</fullName>
        <shortName evidence="9">RNase J</shortName>
        <ecNumber evidence="9">3.1.-.-</ecNumber>
    </recommendedName>
</protein>
<dbReference type="EC" id="3.1.-.-" evidence="9"/>
<dbReference type="SMART" id="SM00849">
    <property type="entry name" value="Lactamase_B"/>
    <property type="match status" value="1"/>
</dbReference>
<dbReference type="InterPro" id="IPR041636">
    <property type="entry name" value="RNase_J_C"/>
</dbReference>
<keyword evidence="8 9" id="KW-0694">RNA-binding</keyword>
<dbReference type="AlphaFoldDB" id="A0A3E3DZG6"/>
<comment type="cofactor">
    <cofactor evidence="12">
        <name>Ca(2+)</name>
        <dbReference type="ChEBI" id="CHEBI:29108"/>
    </cofactor>
    <text evidence="12">Binds 1 Ca(2+) cation per subunit. Seen in 1 crystal structure, it is not clear if it is physiologically important.</text>
</comment>
<dbReference type="InterPro" id="IPR004613">
    <property type="entry name" value="RNase_J"/>
</dbReference>
<keyword evidence="6 12" id="KW-0862">Zinc</keyword>
<dbReference type="CDD" id="cd07714">
    <property type="entry name" value="RNaseJ_MBL-fold"/>
    <property type="match status" value="1"/>
</dbReference>
<sequence length="545" mass="60757">MPLGGLGEIGKNLTVFETEDDIVIVDCGLKFPDEDMYGIDIVIPEFTYLIENRHKIRGLFITHGHEDHIGAIPYLLKQINIPIYGTKLTIGLLKRKLTEHGLDESAKLHIVKQGHIVKVKGFSVEFVTSNHSIPDSCALYIKSNCGTVFHTGDFKVDYTPVDNQQIDLQRMAAIGAEGVDLLIADSTNAEREGHAKSEASVGKTFNTLFKEGANKRIILATFATNVHRVQQVFDAAKKFKRKVAISGRSMVNVIGVAKELKYLKFNDNIMIELNDVDNYAPEQVVILTTGSQGEPMAALSRMANGEHRQFKITNEDYVIISATPIPGNEKTVADVINNLFELGADVVYQGAEGIHVSGHAQKEELKLMHSIIKPKYFMPAHGEYKMLSKHKDLAMELGMKEENIFVMKNGDILEIGDKAKVNGEAPNGLIMIDGLGIGDVGNIVLKDRKKLSEDGLFVVVVSLTKERVVSGPGIVSRGFVYMRESEELLNGAKDIAKKVLNKYKDRLFDYNSIKADMKYELEKYLYDNTKRRPMILPILMYVKID</sequence>
<feature type="binding site" evidence="12">
    <location>
        <position position="63"/>
    </location>
    <ligand>
        <name>Zn(2+)</name>
        <dbReference type="ChEBI" id="CHEBI:29105"/>
        <label>1</label>
        <note>catalytic</note>
    </ligand>
</feature>
<feature type="binding site" evidence="11">
    <location>
        <begin position="223"/>
        <end position="225"/>
    </location>
    <ligand>
        <name>substrate</name>
    </ligand>
</feature>
<feature type="active site" description="Proton acceptor" evidence="10">
    <location>
        <position position="359"/>
    </location>
</feature>
<dbReference type="PROSITE" id="PS01292">
    <property type="entry name" value="UPF0036"/>
    <property type="match status" value="1"/>
</dbReference>
<dbReference type="InterPro" id="IPR011108">
    <property type="entry name" value="RMMBL"/>
</dbReference>
<dbReference type="Pfam" id="PF00753">
    <property type="entry name" value="Lactamase_B"/>
    <property type="match status" value="1"/>
</dbReference>
<proteinExistence type="inferred from homology"/>
<feature type="binding site" evidence="12">
    <location>
        <position position="38"/>
    </location>
    <ligand>
        <name>Ca(2+)</name>
        <dbReference type="ChEBI" id="CHEBI:29108"/>
    </ligand>
</feature>
<dbReference type="GO" id="GO:0005737">
    <property type="term" value="C:cytoplasm"/>
    <property type="evidence" value="ECO:0007669"/>
    <property type="project" value="UniProtKB-SubCell"/>
</dbReference>
<feature type="binding site" evidence="12">
    <location>
        <position position="433"/>
    </location>
    <ligand>
        <name>Ca(2+)</name>
        <dbReference type="ChEBI" id="CHEBI:29108"/>
    </ligand>
</feature>
<evidence type="ECO:0000256" key="8">
    <source>
        <dbReference type="ARBA" id="ARBA00022884"/>
    </source>
</evidence>
<dbReference type="Gene3D" id="3.10.20.580">
    <property type="match status" value="1"/>
</dbReference>
<dbReference type="EMBL" id="QUSM01000003">
    <property type="protein sequence ID" value="RGD74677.1"/>
    <property type="molecule type" value="Genomic_DNA"/>
</dbReference>
<dbReference type="InterPro" id="IPR036866">
    <property type="entry name" value="RibonucZ/Hydroxyglut_hydro"/>
</dbReference>
<dbReference type="InterPro" id="IPR030854">
    <property type="entry name" value="RNase_J_bac"/>
</dbReference>
<feature type="binding site" evidence="9 11">
    <location>
        <begin position="355"/>
        <end position="359"/>
    </location>
    <ligand>
        <name>substrate</name>
    </ligand>
</feature>
<dbReference type="Pfam" id="PF07521">
    <property type="entry name" value="RMMBL"/>
    <property type="match status" value="1"/>
</dbReference>
<dbReference type="NCBIfam" id="TIGR00649">
    <property type="entry name" value="MG423"/>
    <property type="match status" value="1"/>
</dbReference>
<evidence type="ECO:0000256" key="2">
    <source>
        <dbReference type="ARBA" id="ARBA00022722"/>
    </source>
</evidence>
<dbReference type="InterPro" id="IPR001279">
    <property type="entry name" value="Metallo-B-lactamas"/>
</dbReference>
<evidence type="ECO:0000256" key="1">
    <source>
        <dbReference type="ARBA" id="ARBA00022490"/>
    </source>
</evidence>
<evidence type="ECO:0000256" key="12">
    <source>
        <dbReference type="PIRSR" id="PIRSR004803-3"/>
    </source>
</evidence>
<comment type="caution">
    <text evidence="14">The sequence shown here is derived from an EMBL/GenBank/DDBJ whole genome shotgun (WGS) entry which is preliminary data.</text>
</comment>
<comment type="similarity">
    <text evidence="9">Belongs to the metallo-beta-lactamase superfamily. RNA-metabolizing metallo-beta-lactamase-like family. Bacterial RNase J subfamily.</text>
</comment>
<evidence type="ECO:0000256" key="5">
    <source>
        <dbReference type="ARBA" id="ARBA00022801"/>
    </source>
</evidence>
<feature type="active site" description="Proton donor" evidence="10">
    <location>
        <position position="185"/>
    </location>
</feature>
<feature type="binding site" evidence="12">
    <location>
        <position position="131"/>
    </location>
    <ligand>
        <name>Zn(2+)</name>
        <dbReference type="ChEBI" id="CHEBI:29105"/>
        <label>1</label>
        <note>catalytic</note>
    </ligand>
</feature>
<dbReference type="InterPro" id="IPR001587">
    <property type="entry name" value="RNase_J_CS"/>
</dbReference>
<dbReference type="PANTHER" id="PTHR43694">
    <property type="entry name" value="RIBONUCLEASE J"/>
    <property type="match status" value="1"/>
</dbReference>
<reference evidence="14 15" key="1">
    <citation type="submission" date="2018-08" db="EMBL/GenBank/DDBJ databases">
        <title>A genome reference for cultivated species of the human gut microbiota.</title>
        <authorList>
            <person name="Zou Y."/>
            <person name="Xue W."/>
            <person name="Luo G."/>
        </authorList>
    </citation>
    <scope>NUCLEOTIDE SEQUENCE [LARGE SCALE GENOMIC DNA]</scope>
    <source>
        <strain evidence="14 15">AM25-6</strain>
    </source>
</reference>
<dbReference type="InterPro" id="IPR055132">
    <property type="entry name" value="RNase_J_b_CASP"/>
</dbReference>
<feature type="binding site" evidence="12">
    <location>
        <position position="65"/>
    </location>
    <ligand>
        <name>Zn(2+)</name>
        <dbReference type="ChEBI" id="CHEBI:29105"/>
        <label>1</label>
        <note>catalytic</note>
    </ligand>
</feature>
<dbReference type="GO" id="GO:0004534">
    <property type="term" value="F:5'-3' RNA exonuclease activity"/>
    <property type="evidence" value="ECO:0007669"/>
    <property type="project" value="UniProtKB-UniRule"/>
</dbReference>
<dbReference type="PANTHER" id="PTHR43694:SF1">
    <property type="entry name" value="RIBONUCLEASE J"/>
    <property type="match status" value="1"/>
</dbReference>
<keyword evidence="5 9" id="KW-0378">Hydrolase</keyword>
<evidence type="ECO:0000259" key="13">
    <source>
        <dbReference type="SMART" id="SM00849"/>
    </source>
</evidence>
<comment type="function">
    <text evidence="9">An RNase that has 5'-3' exonuclease and possibly endonuclease activity. Involved in maturation of rRNA and in some organisms also mRNA maturation and/or decay.</text>
</comment>
<keyword evidence="2 9" id="KW-0540">Nuclease</keyword>
<dbReference type="Gene3D" id="3.40.50.10710">
    <property type="entry name" value="Metallo-hydrolase/oxidoreductase"/>
    <property type="match status" value="1"/>
</dbReference>
<feature type="domain" description="Metallo-beta-lactamase" evidence="13">
    <location>
        <begin position="10"/>
        <end position="203"/>
    </location>
</feature>
<evidence type="ECO:0000256" key="4">
    <source>
        <dbReference type="ARBA" id="ARBA00022759"/>
    </source>
</evidence>
<dbReference type="GO" id="GO:0003723">
    <property type="term" value="F:RNA binding"/>
    <property type="evidence" value="ECO:0007669"/>
    <property type="project" value="UniProtKB-UniRule"/>
</dbReference>
<dbReference type="SUPFAM" id="SSF56281">
    <property type="entry name" value="Metallo-hydrolase/oxidoreductase"/>
    <property type="match status" value="1"/>
</dbReference>
<keyword evidence="3 12" id="KW-0479">Metal-binding</keyword>
<dbReference type="GO" id="GO:0006364">
    <property type="term" value="P:rRNA processing"/>
    <property type="evidence" value="ECO:0007669"/>
    <property type="project" value="UniProtKB-UniRule"/>
</dbReference>